<evidence type="ECO:0000256" key="1">
    <source>
        <dbReference type="ARBA" id="ARBA00001971"/>
    </source>
</evidence>
<dbReference type="GO" id="GO:0005506">
    <property type="term" value="F:iron ion binding"/>
    <property type="evidence" value="ECO:0007669"/>
    <property type="project" value="InterPro"/>
</dbReference>
<dbReference type="PRINTS" id="PR00385">
    <property type="entry name" value="P450"/>
</dbReference>
<feature type="binding site" description="axial binding residue" evidence="14">
    <location>
        <position position="443"/>
    </location>
    <ligand>
        <name>heme</name>
        <dbReference type="ChEBI" id="CHEBI:30413"/>
    </ligand>
    <ligandPart>
        <name>Fe</name>
        <dbReference type="ChEBI" id="CHEBI:18248"/>
    </ligandPart>
</feature>
<dbReference type="SUPFAM" id="SSF48264">
    <property type="entry name" value="Cytochrome P450"/>
    <property type="match status" value="1"/>
</dbReference>
<comment type="similarity">
    <text evidence="5">Belongs to the cytochrome P450 family.</text>
</comment>
<dbReference type="InterPro" id="IPR002401">
    <property type="entry name" value="Cyt_P450_E_grp-I"/>
</dbReference>
<dbReference type="GO" id="GO:0006082">
    <property type="term" value="P:organic acid metabolic process"/>
    <property type="evidence" value="ECO:0007669"/>
    <property type="project" value="TreeGrafter"/>
</dbReference>
<dbReference type="EMBL" id="JH668339">
    <property type="protein sequence ID" value="KAG6446947.1"/>
    <property type="molecule type" value="Genomic_DNA"/>
</dbReference>
<keyword evidence="11 14" id="KW-0408">Iron</keyword>
<organism evidence="15 16">
    <name type="scientific">Manduca sexta</name>
    <name type="common">Tobacco hawkmoth</name>
    <name type="synonym">Tobacco hornworm</name>
    <dbReference type="NCBI Taxonomy" id="7130"/>
    <lineage>
        <taxon>Eukaryota</taxon>
        <taxon>Metazoa</taxon>
        <taxon>Ecdysozoa</taxon>
        <taxon>Arthropoda</taxon>
        <taxon>Hexapoda</taxon>
        <taxon>Insecta</taxon>
        <taxon>Pterygota</taxon>
        <taxon>Neoptera</taxon>
        <taxon>Endopterygota</taxon>
        <taxon>Lepidoptera</taxon>
        <taxon>Glossata</taxon>
        <taxon>Ditrysia</taxon>
        <taxon>Bombycoidea</taxon>
        <taxon>Sphingidae</taxon>
        <taxon>Sphinginae</taxon>
        <taxon>Sphingini</taxon>
        <taxon>Manduca</taxon>
    </lineage>
</organism>
<evidence type="ECO:0000256" key="3">
    <source>
        <dbReference type="ARBA" id="ARBA00004174"/>
    </source>
</evidence>
<dbReference type="GO" id="GO:0020037">
    <property type="term" value="F:heme binding"/>
    <property type="evidence" value="ECO:0007669"/>
    <property type="project" value="InterPro"/>
</dbReference>
<dbReference type="GO" id="GO:0008395">
    <property type="term" value="F:steroid hydroxylase activity"/>
    <property type="evidence" value="ECO:0007669"/>
    <property type="project" value="TreeGrafter"/>
</dbReference>
<comment type="caution">
    <text evidence="15">The sequence shown here is derived from an EMBL/GenBank/DDBJ whole genome shotgun (WGS) entry which is preliminary data.</text>
</comment>
<keyword evidence="6 14" id="KW-0349">Heme</keyword>
<dbReference type="GO" id="GO:0006805">
    <property type="term" value="P:xenobiotic metabolic process"/>
    <property type="evidence" value="ECO:0007669"/>
    <property type="project" value="TreeGrafter"/>
</dbReference>
<evidence type="ECO:0000256" key="14">
    <source>
        <dbReference type="PIRSR" id="PIRSR602401-1"/>
    </source>
</evidence>
<dbReference type="CDD" id="cd20651">
    <property type="entry name" value="CYP15A1-like"/>
    <property type="match status" value="1"/>
</dbReference>
<dbReference type="PANTHER" id="PTHR24300">
    <property type="entry name" value="CYTOCHROME P450 508A4-RELATED"/>
    <property type="match status" value="1"/>
</dbReference>
<reference evidence="15" key="2">
    <citation type="submission" date="2020-12" db="EMBL/GenBank/DDBJ databases">
        <authorList>
            <person name="Kanost M."/>
        </authorList>
    </citation>
    <scope>NUCLEOTIDE SEQUENCE</scope>
</reference>
<keyword evidence="10" id="KW-0560">Oxidoreductase</keyword>
<gene>
    <name evidence="15" type="ORF">O3G_MSEX004701</name>
</gene>
<dbReference type="EMBL" id="JH668339">
    <property type="protein sequence ID" value="KAG6446946.1"/>
    <property type="molecule type" value="Genomic_DNA"/>
</dbReference>
<evidence type="ECO:0000313" key="15">
    <source>
        <dbReference type="EMBL" id="KAG6446946.1"/>
    </source>
</evidence>
<sequence length="500" mass="57275">MWLAVLAAVLAVALYLYLDTLKPRKFPPGPKWSPILGCAAEVYKLREKTGYLYKAAKELSIRYCNDGPLLGLRIGKDRIVMVNSLEANKEMLFNEDIDGRPKGIFYQTRTWGQRRGLLLTDGELWKEQRRFLIKHLKEFGFGRTGMGETAKSEAGHMVDDVTKIIGNNSSTVIQMHNFFNVYILNTLWTMMAGIRYNPIDPQMKILQTLLFDLFAAVDMVGTVFSHFPILSIVAPTLSGYRDFIKTHERIWKFLRDEIGRHKDRFDSQKEDKDFMDVYIRVLRETGEVDSYSEGQLVAMCMDMFMAGTETTSKSMSFCFSYLVREQEVQRKAQEEIDTVVGRQRAPSLNDRPSMPYNEAIVHECVRHFMGRTFGVPHRALRGTTLAGYHIPTDTMVVSNFTNILMDEEYYPDPYSFRPERFLADGKICLPDHYFPFGLAKHRCMGDILAKCNIFVFTTTMLQRFSFLPAPEEPMPSLEHVDGATPSAAPFKALVVPRTSE</sequence>
<dbReference type="Proteomes" id="UP000791440">
    <property type="component" value="Unassembled WGS sequence"/>
</dbReference>
<dbReference type="Pfam" id="PF00067">
    <property type="entry name" value="p450"/>
    <property type="match status" value="1"/>
</dbReference>
<keyword evidence="8" id="KW-0256">Endoplasmic reticulum</keyword>
<protein>
    <recommendedName>
        <fullName evidence="17">Cytochrome P450 303a1</fullName>
    </recommendedName>
</protein>
<keyword evidence="12" id="KW-0503">Monooxygenase</keyword>
<keyword evidence="7 14" id="KW-0479">Metal-binding</keyword>
<evidence type="ECO:0000256" key="5">
    <source>
        <dbReference type="ARBA" id="ARBA00010617"/>
    </source>
</evidence>
<comment type="function">
    <text evidence="2">May be involved in the metabolism of insect hormones and in the breakdown of synthetic insecticides.</text>
</comment>
<evidence type="ECO:0000256" key="13">
    <source>
        <dbReference type="ARBA" id="ARBA00023136"/>
    </source>
</evidence>
<evidence type="ECO:0000256" key="4">
    <source>
        <dbReference type="ARBA" id="ARBA00004406"/>
    </source>
</evidence>
<keyword evidence="13" id="KW-0472">Membrane</keyword>
<dbReference type="InterPro" id="IPR036396">
    <property type="entry name" value="Cyt_P450_sf"/>
</dbReference>
<comment type="cofactor">
    <cofactor evidence="1 14">
        <name>heme</name>
        <dbReference type="ChEBI" id="CHEBI:30413"/>
    </cofactor>
</comment>
<evidence type="ECO:0000256" key="10">
    <source>
        <dbReference type="ARBA" id="ARBA00023002"/>
    </source>
</evidence>
<dbReference type="InterPro" id="IPR050182">
    <property type="entry name" value="Cytochrome_P450_fam2"/>
</dbReference>
<dbReference type="OrthoDB" id="1055148at2759"/>
<keyword evidence="16" id="KW-1185">Reference proteome</keyword>
<evidence type="ECO:0000256" key="6">
    <source>
        <dbReference type="ARBA" id="ARBA00022617"/>
    </source>
</evidence>
<evidence type="ECO:0000256" key="2">
    <source>
        <dbReference type="ARBA" id="ARBA00003690"/>
    </source>
</evidence>
<dbReference type="AlphaFoldDB" id="A0A922CI40"/>
<dbReference type="PANTHER" id="PTHR24300:SF376">
    <property type="entry name" value="CYTOCHROME P450 15A1"/>
    <property type="match status" value="1"/>
</dbReference>
<evidence type="ECO:0000256" key="9">
    <source>
        <dbReference type="ARBA" id="ARBA00022848"/>
    </source>
</evidence>
<reference evidence="15" key="1">
    <citation type="journal article" date="2016" name="Insect Biochem. Mol. Biol.">
        <title>Multifaceted biological insights from a draft genome sequence of the tobacco hornworm moth, Manduca sexta.</title>
        <authorList>
            <person name="Kanost M.R."/>
            <person name="Arrese E.L."/>
            <person name="Cao X."/>
            <person name="Chen Y.R."/>
            <person name="Chellapilla S."/>
            <person name="Goldsmith M.R."/>
            <person name="Grosse-Wilde E."/>
            <person name="Heckel D.G."/>
            <person name="Herndon N."/>
            <person name="Jiang H."/>
            <person name="Papanicolaou A."/>
            <person name="Qu J."/>
            <person name="Soulages J.L."/>
            <person name="Vogel H."/>
            <person name="Walters J."/>
            <person name="Waterhouse R.M."/>
            <person name="Ahn S.J."/>
            <person name="Almeida F.C."/>
            <person name="An C."/>
            <person name="Aqrawi P."/>
            <person name="Bretschneider A."/>
            <person name="Bryant W.B."/>
            <person name="Bucks S."/>
            <person name="Chao H."/>
            <person name="Chevignon G."/>
            <person name="Christen J.M."/>
            <person name="Clarke D.F."/>
            <person name="Dittmer N.T."/>
            <person name="Ferguson L.C.F."/>
            <person name="Garavelou S."/>
            <person name="Gordon K.H.J."/>
            <person name="Gunaratna R.T."/>
            <person name="Han Y."/>
            <person name="Hauser F."/>
            <person name="He Y."/>
            <person name="Heidel-Fischer H."/>
            <person name="Hirsh A."/>
            <person name="Hu Y."/>
            <person name="Jiang H."/>
            <person name="Kalra D."/>
            <person name="Klinner C."/>
            <person name="Konig C."/>
            <person name="Kovar C."/>
            <person name="Kroll A.R."/>
            <person name="Kuwar S.S."/>
            <person name="Lee S.L."/>
            <person name="Lehman R."/>
            <person name="Li K."/>
            <person name="Li Z."/>
            <person name="Liang H."/>
            <person name="Lovelace S."/>
            <person name="Lu Z."/>
            <person name="Mansfield J.H."/>
            <person name="McCulloch K.J."/>
            <person name="Mathew T."/>
            <person name="Morton B."/>
            <person name="Muzny D.M."/>
            <person name="Neunemann D."/>
            <person name="Ongeri F."/>
            <person name="Pauchet Y."/>
            <person name="Pu L.L."/>
            <person name="Pyrousis I."/>
            <person name="Rao X.J."/>
            <person name="Redding A."/>
            <person name="Roesel C."/>
            <person name="Sanchez-Gracia A."/>
            <person name="Schaack S."/>
            <person name="Shukla A."/>
            <person name="Tetreau G."/>
            <person name="Wang Y."/>
            <person name="Xiong G.H."/>
            <person name="Traut W."/>
            <person name="Walsh T.K."/>
            <person name="Worley K.C."/>
            <person name="Wu D."/>
            <person name="Wu W."/>
            <person name="Wu Y.Q."/>
            <person name="Zhang X."/>
            <person name="Zou Z."/>
            <person name="Zucker H."/>
            <person name="Briscoe A.D."/>
            <person name="Burmester T."/>
            <person name="Clem R.J."/>
            <person name="Feyereisen R."/>
            <person name="Grimmelikhuijzen C.J.P."/>
            <person name="Hamodrakas S.J."/>
            <person name="Hansson B.S."/>
            <person name="Huguet E."/>
            <person name="Jermiin L.S."/>
            <person name="Lan Q."/>
            <person name="Lehman H.K."/>
            <person name="Lorenzen M."/>
            <person name="Merzendorfer H."/>
            <person name="Michalopoulos I."/>
            <person name="Morton D.B."/>
            <person name="Muthukrishnan S."/>
            <person name="Oakeshott J.G."/>
            <person name="Palmer W."/>
            <person name="Park Y."/>
            <person name="Passarelli A.L."/>
            <person name="Rozas J."/>
            <person name="Schwartz L.M."/>
            <person name="Smith W."/>
            <person name="Southgate A."/>
            <person name="Vilcinskas A."/>
            <person name="Vogt R."/>
            <person name="Wang P."/>
            <person name="Werren J."/>
            <person name="Yu X.Q."/>
            <person name="Zhou J.J."/>
            <person name="Brown S.J."/>
            <person name="Scherer S.E."/>
            <person name="Richards S."/>
            <person name="Blissard G.W."/>
        </authorList>
    </citation>
    <scope>NUCLEOTIDE SEQUENCE</scope>
</reference>
<dbReference type="FunFam" id="1.10.630.10:FF:000238">
    <property type="entry name" value="Cytochrome P450 2A6"/>
    <property type="match status" value="1"/>
</dbReference>
<accession>A0A922CI40</accession>
<evidence type="ECO:0008006" key="17">
    <source>
        <dbReference type="Google" id="ProtNLM"/>
    </source>
</evidence>
<dbReference type="EMBL" id="JH668339">
    <property type="protein sequence ID" value="KAG6446945.1"/>
    <property type="molecule type" value="Genomic_DNA"/>
</dbReference>
<dbReference type="PRINTS" id="PR00463">
    <property type="entry name" value="EP450I"/>
</dbReference>
<evidence type="ECO:0000256" key="8">
    <source>
        <dbReference type="ARBA" id="ARBA00022824"/>
    </source>
</evidence>
<name>A0A922CI40_MANSE</name>
<keyword evidence="9" id="KW-0492">Microsome</keyword>
<evidence type="ECO:0000256" key="12">
    <source>
        <dbReference type="ARBA" id="ARBA00023033"/>
    </source>
</evidence>
<dbReference type="GO" id="GO:0005789">
    <property type="term" value="C:endoplasmic reticulum membrane"/>
    <property type="evidence" value="ECO:0007669"/>
    <property type="project" value="UniProtKB-SubCell"/>
</dbReference>
<dbReference type="InterPro" id="IPR001128">
    <property type="entry name" value="Cyt_P450"/>
</dbReference>
<evidence type="ECO:0000313" key="16">
    <source>
        <dbReference type="Proteomes" id="UP000791440"/>
    </source>
</evidence>
<dbReference type="Gene3D" id="1.10.630.10">
    <property type="entry name" value="Cytochrome P450"/>
    <property type="match status" value="1"/>
</dbReference>
<proteinExistence type="inferred from homology"/>
<evidence type="ECO:0000256" key="7">
    <source>
        <dbReference type="ARBA" id="ARBA00022723"/>
    </source>
</evidence>
<comment type="subcellular location">
    <subcellularLocation>
        <location evidence="4">Endoplasmic reticulum membrane</location>
        <topology evidence="4">Peripheral membrane protein</topology>
    </subcellularLocation>
    <subcellularLocation>
        <location evidence="3">Microsome membrane</location>
        <topology evidence="3">Peripheral membrane protein</topology>
    </subcellularLocation>
</comment>
<evidence type="ECO:0000256" key="11">
    <source>
        <dbReference type="ARBA" id="ARBA00023004"/>
    </source>
</evidence>
<dbReference type="GO" id="GO:0016712">
    <property type="term" value="F:oxidoreductase activity, acting on paired donors, with incorporation or reduction of molecular oxygen, reduced flavin or flavoprotein as one donor, and incorporation of one atom of oxygen"/>
    <property type="evidence" value="ECO:0007669"/>
    <property type="project" value="TreeGrafter"/>
</dbReference>